<keyword evidence="5" id="KW-0732">Signal</keyword>
<evidence type="ECO:0000256" key="4">
    <source>
        <dbReference type="ARBA" id="ARBA00045690"/>
    </source>
</evidence>
<dbReference type="InterPro" id="IPR006598">
    <property type="entry name" value="CAP10"/>
</dbReference>
<keyword evidence="3" id="KW-0808">Transferase</keyword>
<proteinExistence type="inferred from homology"/>
<name>A0AAN5CPQ9_9BILA</name>
<reference evidence="8" key="1">
    <citation type="submission" date="2022-10" db="EMBL/GenBank/DDBJ databases">
        <title>Genome assembly of Pristionchus species.</title>
        <authorList>
            <person name="Yoshida K."/>
            <person name="Sommer R.J."/>
        </authorList>
    </citation>
    <scope>NUCLEOTIDE SEQUENCE [LARGE SCALE GENOMIC DNA]</scope>
    <source>
        <strain evidence="8">RS5460</strain>
    </source>
</reference>
<organism evidence="7 8">
    <name type="scientific">Pristionchus mayeri</name>
    <dbReference type="NCBI Taxonomy" id="1317129"/>
    <lineage>
        <taxon>Eukaryota</taxon>
        <taxon>Metazoa</taxon>
        <taxon>Ecdysozoa</taxon>
        <taxon>Nematoda</taxon>
        <taxon>Chromadorea</taxon>
        <taxon>Rhabditida</taxon>
        <taxon>Rhabditina</taxon>
        <taxon>Diplogasteromorpha</taxon>
        <taxon>Diplogasteroidea</taxon>
        <taxon>Neodiplogasteridae</taxon>
        <taxon>Pristionchus</taxon>
    </lineage>
</organism>
<gene>
    <name evidence="7" type="ORF">PMAYCL1PPCAC_18503</name>
</gene>
<dbReference type="PANTHER" id="PTHR12203">
    <property type="entry name" value="KDEL LYS-ASP-GLU-LEU CONTAINING - RELATED"/>
    <property type="match status" value="1"/>
</dbReference>
<feature type="chain" id="PRO_5042838786" description="Glycosyl transferase CAP10 domain-containing protein" evidence="5">
    <location>
        <begin position="18"/>
        <end position="385"/>
    </location>
</feature>
<keyword evidence="8" id="KW-1185">Reference proteome</keyword>
<feature type="domain" description="Glycosyl transferase CAP10" evidence="6">
    <location>
        <begin position="113"/>
        <end position="367"/>
    </location>
</feature>
<evidence type="ECO:0000313" key="7">
    <source>
        <dbReference type="EMBL" id="GMR48308.1"/>
    </source>
</evidence>
<dbReference type="PANTHER" id="PTHR12203:SF35">
    <property type="entry name" value="PROTEIN O-GLUCOSYLTRANSFERASE 1"/>
    <property type="match status" value="1"/>
</dbReference>
<evidence type="ECO:0000256" key="1">
    <source>
        <dbReference type="ARBA" id="ARBA00004319"/>
    </source>
</evidence>
<dbReference type="EMBL" id="BTRK01000004">
    <property type="protein sequence ID" value="GMR48308.1"/>
    <property type="molecule type" value="Genomic_DNA"/>
</dbReference>
<dbReference type="Pfam" id="PF05686">
    <property type="entry name" value="Glyco_transf_90"/>
    <property type="match status" value="1"/>
</dbReference>
<evidence type="ECO:0000256" key="5">
    <source>
        <dbReference type="SAM" id="SignalP"/>
    </source>
</evidence>
<evidence type="ECO:0000259" key="6">
    <source>
        <dbReference type="SMART" id="SM00672"/>
    </source>
</evidence>
<dbReference type="GO" id="GO:0006493">
    <property type="term" value="P:protein O-linked glycosylation"/>
    <property type="evidence" value="ECO:0007669"/>
    <property type="project" value="TreeGrafter"/>
</dbReference>
<evidence type="ECO:0000313" key="8">
    <source>
        <dbReference type="Proteomes" id="UP001328107"/>
    </source>
</evidence>
<comment type="similarity">
    <text evidence="2">Belongs to the glycosyltransferase 90 family.</text>
</comment>
<comment type="caution">
    <text evidence="7">The sequence shown here is derived from an EMBL/GenBank/DDBJ whole genome shotgun (WGS) entry which is preliminary data.</text>
</comment>
<dbReference type="GO" id="GO:0035252">
    <property type="term" value="F:UDP-xylosyltransferase activity"/>
    <property type="evidence" value="ECO:0007669"/>
    <property type="project" value="TreeGrafter"/>
</dbReference>
<feature type="signal peptide" evidence="5">
    <location>
        <begin position="1"/>
        <end position="17"/>
    </location>
</feature>
<evidence type="ECO:0000256" key="3">
    <source>
        <dbReference type="ARBA" id="ARBA00022679"/>
    </source>
</evidence>
<evidence type="ECO:0000256" key="2">
    <source>
        <dbReference type="ARBA" id="ARBA00010118"/>
    </source>
</evidence>
<sequence length="385" mass="44886">SSMIYLSLLLLFTSVRGERNYDRIYNELSQSIANAKNKGPNDNGISKELYYESDWQRDLAPFQSGITREMMSQLETMGNKYQIINHTLYRTKRCTFPARCQGVDRFLTRLASQLPDTEFILNDFDSPKLTKVARPLPLFSFSKRDGEFWDILYPAWSFHSGGPAISIYPRGIGNWSATKEQLREYSSSHPWSSRDPRAFFIGSRTTPQRDPLVLLSRRYPQLVDASFTKNQAYRSPQDTLHADPSPERPFEYSCQYKYLFNFRGVAASFRYKYLLACGSTVFHLDDGWIEFFYRKLIPYYHYIPLKERDNNEKGLKTVLEYAREHEEDMKRIGENGLSWISSHLDDLSIDSYWLGLLSSYSLLLKFPVERDVSLMKVSMEESISS</sequence>
<dbReference type="SMART" id="SM00672">
    <property type="entry name" value="CAP10"/>
    <property type="match status" value="1"/>
</dbReference>
<dbReference type="GO" id="GO:0005788">
    <property type="term" value="C:endoplasmic reticulum lumen"/>
    <property type="evidence" value="ECO:0007669"/>
    <property type="project" value="UniProtKB-SubCell"/>
</dbReference>
<protein>
    <recommendedName>
        <fullName evidence="6">Glycosyl transferase CAP10 domain-containing protein</fullName>
    </recommendedName>
</protein>
<dbReference type="AlphaFoldDB" id="A0AAN5CPQ9"/>
<comment type="subcellular location">
    <subcellularLocation>
        <location evidence="1">Endoplasmic reticulum lumen</location>
    </subcellularLocation>
</comment>
<accession>A0AAN5CPQ9</accession>
<comment type="function">
    <text evidence="4">Protein O-glucosyltransferase. Catalyzes the reaction that attaches glucose through an O-glycosidic linkage to a conserved serine residue found in the consensus sequence C-X-S-X-[PA]-C in epidermal growth factor-like repeats. Regulates Notch signaling by glucosylating Notch in the ER, glucosylation is required for the correct folding and cleavage of Notch.</text>
</comment>
<dbReference type="Proteomes" id="UP001328107">
    <property type="component" value="Unassembled WGS sequence"/>
</dbReference>
<dbReference type="GO" id="GO:0035251">
    <property type="term" value="F:UDP-glucosyltransferase activity"/>
    <property type="evidence" value="ECO:0007669"/>
    <property type="project" value="TreeGrafter"/>
</dbReference>
<dbReference type="GO" id="GO:0045747">
    <property type="term" value="P:positive regulation of Notch signaling pathway"/>
    <property type="evidence" value="ECO:0007669"/>
    <property type="project" value="TreeGrafter"/>
</dbReference>
<feature type="non-terminal residue" evidence="7">
    <location>
        <position position="1"/>
    </location>
</feature>
<dbReference type="InterPro" id="IPR051091">
    <property type="entry name" value="O-Glucosyltr/Glycosyltrsf_90"/>
</dbReference>